<dbReference type="RefSeq" id="WP_245135423.1">
    <property type="nucleotide sequence ID" value="NZ_CP128477.1"/>
</dbReference>
<accession>A0ABT0CXD4</accession>
<keyword evidence="1" id="KW-0614">Plasmid</keyword>
<organism evidence="1 2">
    <name type="scientific">Peteryoungia algae</name>
    <dbReference type="NCBI Taxonomy" id="2919917"/>
    <lineage>
        <taxon>Bacteria</taxon>
        <taxon>Pseudomonadati</taxon>
        <taxon>Pseudomonadota</taxon>
        <taxon>Alphaproteobacteria</taxon>
        <taxon>Hyphomicrobiales</taxon>
        <taxon>Rhizobiaceae</taxon>
        <taxon>Peteryoungia</taxon>
    </lineage>
</organism>
<reference evidence="1 2" key="1">
    <citation type="submission" date="2022-03" db="EMBL/GenBank/DDBJ databases">
        <title>Rhizobium SSM4.3 sp. nov., isolated from Sediment (Gouqi Island).</title>
        <authorList>
            <person name="Chen G."/>
        </authorList>
    </citation>
    <scope>NUCLEOTIDE SEQUENCE [LARGE SCALE GENOMIC DNA]</scope>
    <source>
        <strain evidence="1 2">SSM4.3</strain>
        <plasmid evidence="1">unnamed</plasmid>
    </source>
</reference>
<gene>
    <name evidence="1" type="ORF">MKJ03_05765</name>
</gene>
<proteinExistence type="predicted"/>
<dbReference type="EMBL" id="JALAYX010000001">
    <property type="protein sequence ID" value="MCJ8237826.1"/>
    <property type="molecule type" value="Genomic_DNA"/>
</dbReference>
<protein>
    <submittedName>
        <fullName evidence="1">Uncharacterized protein</fullName>
    </submittedName>
</protein>
<evidence type="ECO:0000313" key="1">
    <source>
        <dbReference type="EMBL" id="MCJ8237826.1"/>
    </source>
</evidence>
<keyword evidence="2" id="KW-1185">Reference proteome</keyword>
<evidence type="ECO:0000313" key="2">
    <source>
        <dbReference type="Proteomes" id="UP001522662"/>
    </source>
</evidence>
<dbReference type="Proteomes" id="UP001522662">
    <property type="component" value="Unassembled WGS sequence"/>
</dbReference>
<geneLocation type="plasmid" evidence="1">
    <name>unnamed</name>
</geneLocation>
<name>A0ABT0CXD4_9HYPH</name>
<comment type="caution">
    <text evidence="1">The sequence shown here is derived from an EMBL/GenBank/DDBJ whole genome shotgun (WGS) entry which is preliminary data.</text>
</comment>
<sequence>MLTQLLFIECAAAVRWPEKEIFPMTEFQRDRVRDDYKADIQDIRDRHGDEVLVDWIERYYASQDVDRDDVMIALGIDYVGTFYELIRAYDVDKPEPDPAEDARQAEVIGLVLDGGEVPQELRRPASWRRAIN</sequence>